<gene>
    <name evidence="3" type="ORF">A3D04_03560</name>
</gene>
<proteinExistence type="predicted"/>
<accession>A0A1F5GBB9</accession>
<evidence type="ECO:0000313" key="3">
    <source>
        <dbReference type="EMBL" id="OGD89172.1"/>
    </source>
</evidence>
<dbReference type="GO" id="GO:0016491">
    <property type="term" value="F:oxidoreductase activity"/>
    <property type="evidence" value="ECO:0007669"/>
    <property type="project" value="InterPro"/>
</dbReference>
<dbReference type="InterPro" id="IPR000866">
    <property type="entry name" value="AhpC/TSA"/>
</dbReference>
<sequence length="199" mass="22777">MALIESTQTKIGSQASDFNLPATDGKNYSLNSFANANGLVVIFTCNHCPYAKAAWPLLIKLASEYKEKGVSFVGINPNDEKQYPEDSFEVMKQKTSEWQINFPYLRNESQEVARTYNAQCTPDIFVFDRNRKLYYRGRINNNWPPVEKIDGKYEPKKPDHQVKEELKEALNSLLSRNPPPSMQNPSMGCSIKWKNTENS</sequence>
<dbReference type="GO" id="GO:0016209">
    <property type="term" value="F:antioxidant activity"/>
    <property type="evidence" value="ECO:0007669"/>
    <property type="project" value="InterPro"/>
</dbReference>
<protein>
    <recommendedName>
        <fullName evidence="2">Thioredoxin domain-containing protein</fullName>
    </recommendedName>
</protein>
<dbReference type="STRING" id="1797714.A3D04_03560"/>
<dbReference type="SUPFAM" id="SSF52833">
    <property type="entry name" value="Thioredoxin-like"/>
    <property type="match status" value="1"/>
</dbReference>
<dbReference type="PANTHER" id="PTHR43640">
    <property type="entry name" value="OS07G0260300 PROTEIN"/>
    <property type="match status" value="1"/>
</dbReference>
<evidence type="ECO:0000256" key="1">
    <source>
        <dbReference type="SAM" id="MobiDB-lite"/>
    </source>
</evidence>
<dbReference type="EMBL" id="MFBD01000010">
    <property type="protein sequence ID" value="OGD89172.1"/>
    <property type="molecule type" value="Genomic_DNA"/>
</dbReference>
<organism evidence="3 4">
    <name type="scientific">Candidatus Curtissbacteria bacterium RIFCSPHIGHO2_02_FULL_40_16b</name>
    <dbReference type="NCBI Taxonomy" id="1797714"/>
    <lineage>
        <taxon>Bacteria</taxon>
        <taxon>Candidatus Curtissiibacteriota</taxon>
    </lineage>
</organism>
<reference evidence="3 4" key="1">
    <citation type="journal article" date="2016" name="Nat. Commun.">
        <title>Thousands of microbial genomes shed light on interconnected biogeochemical processes in an aquifer system.</title>
        <authorList>
            <person name="Anantharaman K."/>
            <person name="Brown C.T."/>
            <person name="Hug L.A."/>
            <person name="Sharon I."/>
            <person name="Castelle C.J."/>
            <person name="Probst A.J."/>
            <person name="Thomas B.C."/>
            <person name="Singh A."/>
            <person name="Wilkins M.J."/>
            <person name="Karaoz U."/>
            <person name="Brodie E.L."/>
            <person name="Williams K.H."/>
            <person name="Hubbard S.S."/>
            <person name="Banfield J.F."/>
        </authorList>
    </citation>
    <scope>NUCLEOTIDE SEQUENCE [LARGE SCALE GENOMIC DNA]</scope>
</reference>
<feature type="domain" description="Thioredoxin" evidence="2">
    <location>
        <begin position="9"/>
        <end position="175"/>
    </location>
</feature>
<dbReference type="InterPro" id="IPR013766">
    <property type="entry name" value="Thioredoxin_domain"/>
</dbReference>
<name>A0A1F5GBB9_9BACT</name>
<dbReference type="AlphaFoldDB" id="A0A1F5GBB9"/>
<dbReference type="InterPro" id="IPR047262">
    <property type="entry name" value="PRX-like1"/>
</dbReference>
<comment type="caution">
    <text evidence="3">The sequence shown here is derived from an EMBL/GenBank/DDBJ whole genome shotgun (WGS) entry which is preliminary data.</text>
</comment>
<dbReference type="Pfam" id="PF00578">
    <property type="entry name" value="AhpC-TSA"/>
    <property type="match status" value="1"/>
</dbReference>
<feature type="region of interest" description="Disordered" evidence="1">
    <location>
        <begin position="173"/>
        <end position="199"/>
    </location>
</feature>
<dbReference type="InterPro" id="IPR036249">
    <property type="entry name" value="Thioredoxin-like_sf"/>
</dbReference>
<dbReference type="PANTHER" id="PTHR43640:SF1">
    <property type="entry name" value="THIOREDOXIN-DEPENDENT PEROXIREDOXIN"/>
    <property type="match status" value="1"/>
</dbReference>
<dbReference type="Gene3D" id="3.40.30.10">
    <property type="entry name" value="Glutaredoxin"/>
    <property type="match status" value="1"/>
</dbReference>
<dbReference type="CDD" id="cd02969">
    <property type="entry name" value="PRX_like1"/>
    <property type="match status" value="1"/>
</dbReference>
<evidence type="ECO:0000313" key="4">
    <source>
        <dbReference type="Proteomes" id="UP000177369"/>
    </source>
</evidence>
<dbReference type="Proteomes" id="UP000177369">
    <property type="component" value="Unassembled WGS sequence"/>
</dbReference>
<dbReference type="PROSITE" id="PS51352">
    <property type="entry name" value="THIOREDOXIN_2"/>
    <property type="match status" value="1"/>
</dbReference>
<evidence type="ECO:0000259" key="2">
    <source>
        <dbReference type="PROSITE" id="PS51352"/>
    </source>
</evidence>